<dbReference type="Gene3D" id="3.30.1150.10">
    <property type="match status" value="1"/>
</dbReference>
<keyword evidence="8" id="KW-1133">Transmembrane helix</keyword>
<evidence type="ECO:0000256" key="4">
    <source>
        <dbReference type="ARBA" id="ARBA00022475"/>
    </source>
</evidence>
<evidence type="ECO:0000256" key="3">
    <source>
        <dbReference type="ARBA" id="ARBA00022448"/>
    </source>
</evidence>
<dbReference type="InterPro" id="IPR016087">
    <property type="entry name" value="Chalcone_isomerase"/>
</dbReference>
<comment type="similarity">
    <text evidence="2">Belongs to the TonB family.</text>
</comment>
<dbReference type="KEGG" id="ttu:TERTU_0712"/>
<feature type="domain" description="TonB C-terminal" evidence="12">
    <location>
        <begin position="310"/>
        <end position="403"/>
    </location>
</feature>
<keyword evidence="6" id="KW-0812">Transmembrane</keyword>
<protein>
    <submittedName>
        <fullName evidence="13">TonB domain protein</fullName>
    </submittedName>
</protein>
<evidence type="ECO:0000259" key="12">
    <source>
        <dbReference type="PROSITE" id="PS52015"/>
    </source>
</evidence>
<feature type="signal peptide" evidence="11">
    <location>
        <begin position="1"/>
        <end position="24"/>
    </location>
</feature>
<dbReference type="InterPro" id="IPR051045">
    <property type="entry name" value="TonB-dependent_transducer"/>
</dbReference>
<organism evidence="13 14">
    <name type="scientific">Teredinibacter turnerae (strain ATCC 39867 / T7901)</name>
    <dbReference type="NCBI Taxonomy" id="377629"/>
    <lineage>
        <taxon>Bacteria</taxon>
        <taxon>Pseudomonadati</taxon>
        <taxon>Pseudomonadota</taxon>
        <taxon>Gammaproteobacteria</taxon>
        <taxon>Cellvibrionales</taxon>
        <taxon>Cellvibrionaceae</taxon>
        <taxon>Teredinibacter</taxon>
    </lineage>
</organism>
<keyword evidence="11" id="KW-0732">Signal</keyword>
<dbReference type="Proteomes" id="UP000009080">
    <property type="component" value="Chromosome"/>
</dbReference>
<dbReference type="EMBL" id="CP001614">
    <property type="protein sequence ID" value="ACR12755.1"/>
    <property type="molecule type" value="Genomic_DNA"/>
</dbReference>
<keyword evidence="3" id="KW-0813">Transport</keyword>
<feature type="compositionally biased region" description="Pro residues" evidence="10">
    <location>
        <begin position="256"/>
        <end position="280"/>
    </location>
</feature>
<evidence type="ECO:0000256" key="2">
    <source>
        <dbReference type="ARBA" id="ARBA00006555"/>
    </source>
</evidence>
<evidence type="ECO:0000256" key="10">
    <source>
        <dbReference type="SAM" id="MobiDB-lite"/>
    </source>
</evidence>
<evidence type="ECO:0000256" key="8">
    <source>
        <dbReference type="ARBA" id="ARBA00022989"/>
    </source>
</evidence>
<dbReference type="PROSITE" id="PS52015">
    <property type="entry name" value="TONB_CTD"/>
    <property type="match status" value="1"/>
</dbReference>
<dbReference type="STRING" id="377629.TERTU_0712"/>
<sequence length="403" mass="43702">MRIPTIPKSLILLAMLLLAGKALAAPALNGLAIHTELGKEQFIAALLVANPSTDGRDILINNEPKQIQVRIVAPRVSSRSFKRMWIEGMAINSSSSELSENAEAMARFSNLLKIKLMEGDIFTIDRGTDAVTIYLNSVKLGEINSVAFFDLLLRTLIGPVPLSSQFRDGLLVAGDIDAGLLARFDSTVPSEDRIAAVKTAVSNQEQPAPKVATEEPQVTLAPVAVAPAVTSPGVVATKPVVTPDLASAAPVETTPTPVPAAKPSPSPKPTPKPTVKPTPVPQQALLDADAVEEEEDDLDFTAESLLQQQLYIAQLKRHTYKYLNYPKRALDRGWEGNVRLNITINRFGKVQDIIVVEESEYKTLTKEAEKAAERASPFPAMPEDLRGETFAFTLPVVFKIRSE</sequence>
<dbReference type="SUPFAM" id="SSF74653">
    <property type="entry name" value="TolA/TonB C-terminal domain"/>
    <property type="match status" value="1"/>
</dbReference>
<dbReference type="InterPro" id="IPR037682">
    <property type="entry name" value="TonB_C"/>
</dbReference>
<feature type="region of interest" description="Disordered" evidence="10">
    <location>
        <begin position="247"/>
        <end position="280"/>
    </location>
</feature>
<evidence type="ECO:0000313" key="14">
    <source>
        <dbReference type="Proteomes" id="UP000009080"/>
    </source>
</evidence>
<dbReference type="eggNOG" id="COG0810">
    <property type="taxonomic scope" value="Bacteria"/>
</dbReference>
<keyword evidence="14" id="KW-1185">Reference proteome</keyword>
<dbReference type="GO" id="GO:0015031">
    <property type="term" value="P:protein transport"/>
    <property type="evidence" value="ECO:0007669"/>
    <property type="project" value="UniProtKB-KW"/>
</dbReference>
<keyword evidence="9" id="KW-0472">Membrane</keyword>
<dbReference type="RefSeq" id="WP_015818867.1">
    <property type="nucleotide sequence ID" value="NC_012997.1"/>
</dbReference>
<evidence type="ECO:0000313" key="13">
    <source>
        <dbReference type="EMBL" id="ACR12755.1"/>
    </source>
</evidence>
<dbReference type="Pfam" id="PF16036">
    <property type="entry name" value="Chalcone_3"/>
    <property type="match status" value="1"/>
</dbReference>
<keyword evidence="4" id="KW-1003">Cell membrane</keyword>
<accession>C5BNX6</accession>
<proteinExistence type="inferred from homology"/>
<dbReference type="Pfam" id="PF03544">
    <property type="entry name" value="TonB_C"/>
    <property type="match status" value="1"/>
</dbReference>
<name>C5BNX6_TERTT</name>
<dbReference type="InterPro" id="IPR006260">
    <property type="entry name" value="TonB/TolA_C"/>
</dbReference>
<evidence type="ECO:0000256" key="1">
    <source>
        <dbReference type="ARBA" id="ARBA00004383"/>
    </source>
</evidence>
<keyword evidence="5" id="KW-0997">Cell inner membrane</keyword>
<dbReference type="HOGENOM" id="CLU_690574_0_0_6"/>
<evidence type="ECO:0000256" key="5">
    <source>
        <dbReference type="ARBA" id="ARBA00022519"/>
    </source>
</evidence>
<dbReference type="NCBIfam" id="TIGR01352">
    <property type="entry name" value="tonB_Cterm"/>
    <property type="match status" value="1"/>
</dbReference>
<dbReference type="AlphaFoldDB" id="C5BNX6"/>
<dbReference type="GO" id="GO:0098797">
    <property type="term" value="C:plasma membrane protein complex"/>
    <property type="evidence" value="ECO:0007669"/>
    <property type="project" value="TreeGrafter"/>
</dbReference>
<keyword evidence="7" id="KW-0653">Protein transport</keyword>
<reference evidence="13 14" key="1">
    <citation type="journal article" date="2009" name="PLoS ONE">
        <title>The complete genome of Teredinibacter turnerae T7901: an intracellular endosymbiont of marine wood-boring bivalves (shipworms).</title>
        <authorList>
            <person name="Yang J.C."/>
            <person name="Madupu R."/>
            <person name="Durkin A.S."/>
            <person name="Ekborg N.A."/>
            <person name="Pedamallu C.S."/>
            <person name="Hostetler J.B."/>
            <person name="Radune D."/>
            <person name="Toms B.S."/>
            <person name="Henrissat B."/>
            <person name="Coutinho P.M."/>
            <person name="Schwarz S."/>
            <person name="Field L."/>
            <person name="Trindade-Silva A.E."/>
            <person name="Soares C.A.G."/>
            <person name="Elshahawi S."/>
            <person name="Hanora A."/>
            <person name="Schmidt E.W."/>
            <person name="Haygood M.G."/>
            <person name="Posfai J."/>
            <person name="Benner J."/>
            <person name="Madinger C."/>
            <person name="Nove J."/>
            <person name="Anton B."/>
            <person name="Chaudhary K."/>
            <person name="Foster J."/>
            <person name="Holman A."/>
            <person name="Kumar S."/>
            <person name="Lessard P.A."/>
            <person name="Luyten Y.A."/>
            <person name="Slatko B."/>
            <person name="Wood N."/>
            <person name="Wu B."/>
            <person name="Teplitski M."/>
            <person name="Mougous J.D."/>
            <person name="Ward N."/>
            <person name="Eisen J.A."/>
            <person name="Badger J.H."/>
            <person name="Distel D.L."/>
        </authorList>
    </citation>
    <scope>NUCLEOTIDE SEQUENCE [LARGE SCALE GENOMIC DNA]</scope>
    <source>
        <strain evidence="14">ATCC 39867 / T7901</strain>
    </source>
</reference>
<gene>
    <name evidence="13" type="ordered locus">TERTU_0712</name>
</gene>
<evidence type="ECO:0000256" key="11">
    <source>
        <dbReference type="SAM" id="SignalP"/>
    </source>
</evidence>
<comment type="subcellular location">
    <subcellularLocation>
        <location evidence="1">Cell inner membrane</location>
        <topology evidence="1">Single-pass membrane protein</topology>
        <orientation evidence="1">Periplasmic side</orientation>
    </subcellularLocation>
</comment>
<dbReference type="GO" id="GO:0031992">
    <property type="term" value="F:energy transducer activity"/>
    <property type="evidence" value="ECO:0007669"/>
    <property type="project" value="TreeGrafter"/>
</dbReference>
<evidence type="ECO:0000256" key="6">
    <source>
        <dbReference type="ARBA" id="ARBA00022692"/>
    </source>
</evidence>
<evidence type="ECO:0000256" key="7">
    <source>
        <dbReference type="ARBA" id="ARBA00022927"/>
    </source>
</evidence>
<dbReference type="PANTHER" id="PTHR33446:SF2">
    <property type="entry name" value="PROTEIN TONB"/>
    <property type="match status" value="1"/>
</dbReference>
<feature type="chain" id="PRO_5002948779" evidence="11">
    <location>
        <begin position="25"/>
        <end position="403"/>
    </location>
</feature>
<dbReference type="PANTHER" id="PTHR33446">
    <property type="entry name" value="PROTEIN TONB-RELATED"/>
    <property type="match status" value="1"/>
</dbReference>
<evidence type="ECO:0000256" key="9">
    <source>
        <dbReference type="ARBA" id="ARBA00023136"/>
    </source>
</evidence>
<dbReference type="GO" id="GO:0055085">
    <property type="term" value="P:transmembrane transport"/>
    <property type="evidence" value="ECO:0007669"/>
    <property type="project" value="InterPro"/>
</dbReference>